<accession>A0ABU1TIB9</accession>
<proteinExistence type="predicted"/>
<evidence type="ECO:0000313" key="1">
    <source>
        <dbReference type="EMBL" id="MDR6944580.1"/>
    </source>
</evidence>
<sequence>MVVVKNTSSFDDRLPGVKISGISHILTKELARQGKNKFGARQPICK</sequence>
<gene>
    <name evidence="1" type="ORF">J2W55_004440</name>
</gene>
<comment type="caution">
    <text evidence="1">The sequence shown here is derived from an EMBL/GenBank/DDBJ whole genome shotgun (WGS) entry which is preliminary data.</text>
</comment>
<reference evidence="1 2" key="1">
    <citation type="submission" date="2023-07" db="EMBL/GenBank/DDBJ databases">
        <title>Sorghum-associated microbial communities from plants grown in Nebraska, USA.</title>
        <authorList>
            <person name="Schachtman D."/>
        </authorList>
    </citation>
    <scope>NUCLEOTIDE SEQUENCE [LARGE SCALE GENOMIC DNA]</scope>
    <source>
        <strain evidence="1 2">3262</strain>
    </source>
</reference>
<organism evidence="1 2">
    <name type="scientific">Mucilaginibacter pocheonensis</name>
    <dbReference type="NCBI Taxonomy" id="398050"/>
    <lineage>
        <taxon>Bacteria</taxon>
        <taxon>Pseudomonadati</taxon>
        <taxon>Bacteroidota</taxon>
        <taxon>Sphingobacteriia</taxon>
        <taxon>Sphingobacteriales</taxon>
        <taxon>Sphingobacteriaceae</taxon>
        <taxon>Mucilaginibacter</taxon>
    </lineage>
</organism>
<dbReference type="EMBL" id="JAVDUU010000004">
    <property type="protein sequence ID" value="MDR6944580.1"/>
    <property type="molecule type" value="Genomic_DNA"/>
</dbReference>
<dbReference type="Proteomes" id="UP001247620">
    <property type="component" value="Unassembled WGS sequence"/>
</dbReference>
<protein>
    <submittedName>
        <fullName evidence="1">Uncharacterized protein</fullName>
    </submittedName>
</protein>
<keyword evidence="2" id="KW-1185">Reference proteome</keyword>
<name>A0ABU1TIB9_9SPHI</name>
<evidence type="ECO:0000313" key="2">
    <source>
        <dbReference type="Proteomes" id="UP001247620"/>
    </source>
</evidence>